<evidence type="ECO:0000256" key="1">
    <source>
        <dbReference type="ARBA" id="ARBA00010688"/>
    </source>
</evidence>
<accession>A0A2K2THB3</accession>
<dbReference type="Gene3D" id="3.40.1190.20">
    <property type="match status" value="1"/>
</dbReference>
<dbReference type="PANTHER" id="PTHR10584:SF166">
    <property type="entry name" value="RIBOKINASE"/>
    <property type="match status" value="1"/>
</dbReference>
<dbReference type="GO" id="GO:0016301">
    <property type="term" value="F:kinase activity"/>
    <property type="evidence" value="ECO:0007669"/>
    <property type="project" value="UniProtKB-KW"/>
</dbReference>
<dbReference type="RefSeq" id="WP_021349433.1">
    <property type="nucleotide sequence ID" value="NZ_CAKMAZ010000035.1"/>
</dbReference>
<dbReference type="PROSITE" id="PS00584">
    <property type="entry name" value="PFKB_KINASES_2"/>
    <property type="match status" value="1"/>
</dbReference>
<keyword evidence="2 4" id="KW-0808">Transferase</keyword>
<dbReference type="Proteomes" id="UP000236514">
    <property type="component" value="Unassembled WGS sequence"/>
</dbReference>
<dbReference type="AlphaFoldDB" id="A0A2K2THB3"/>
<reference evidence="5 6" key="1">
    <citation type="submission" date="2018-01" db="EMBL/GenBank/DDBJ databases">
        <title>Draft genome sequence of the feruloyl esterase-producing strain Lactobacillus fermentum CRL 1446, isolated from artisanal goat milk cheese.</title>
        <authorList>
            <person name="Abeijon Mukdsi M.C."/>
            <person name="Saavedra L."/>
            <person name="Gauffin Cano M.P."/>
            <person name="Hebert E.M."/>
            <person name="Medina R.B."/>
        </authorList>
    </citation>
    <scope>NUCLEOTIDE SEQUENCE [LARGE SCALE GENOMIC DNA]</scope>
    <source>
        <strain evidence="5 6">CRL 1446</strain>
    </source>
</reference>
<protein>
    <submittedName>
        <fullName evidence="5">Ribokinase</fullName>
    </submittedName>
</protein>
<dbReference type="PRINTS" id="PR00990">
    <property type="entry name" value="RIBOKINASE"/>
</dbReference>
<dbReference type="PANTHER" id="PTHR10584">
    <property type="entry name" value="SUGAR KINASE"/>
    <property type="match status" value="1"/>
</dbReference>
<organism evidence="5 6">
    <name type="scientific">Limosilactobacillus fermentum</name>
    <name type="common">Lactobacillus fermentum</name>
    <dbReference type="NCBI Taxonomy" id="1613"/>
    <lineage>
        <taxon>Bacteria</taxon>
        <taxon>Bacillati</taxon>
        <taxon>Bacillota</taxon>
        <taxon>Bacilli</taxon>
        <taxon>Lactobacillales</taxon>
        <taxon>Lactobacillaceae</taxon>
        <taxon>Limosilactobacillus</taxon>
    </lineage>
</organism>
<evidence type="ECO:0000256" key="2">
    <source>
        <dbReference type="ARBA" id="ARBA00022679"/>
    </source>
</evidence>
<dbReference type="SUPFAM" id="SSF53613">
    <property type="entry name" value="Ribokinase-like"/>
    <property type="match status" value="1"/>
</dbReference>
<evidence type="ECO:0000256" key="3">
    <source>
        <dbReference type="ARBA" id="ARBA00022777"/>
    </source>
</evidence>
<dbReference type="InterPro" id="IPR011611">
    <property type="entry name" value="PfkB_dom"/>
</dbReference>
<sequence length="296" mass="32342">MSKTLVIGAAFVDVLMDVPKLPTTGEDISGHLRANIVGGSAFNVYGAIKYTGQDADLFVPVGEGQYADLVSEDMAKMGIRPLLKVNGADNGWDISFVEPDGERSFLTVNGIEQLWQPDWFENIDISNYDSFYISGYEMEDDKAAGVILDALDKRNSDSQVLFDASPRIEYISQKTLQRLYDNHVMIHCNEDETRYLFPGVSSLEMKCQEIFVKTHAPIVLTLGEEGAYLCAGKHHSEMVRSAKVKVVNTLGAGDTFCGGFLAGLSQNMSLPEAVQQGNELAALVVGQDSGTLLNKQ</sequence>
<dbReference type="Pfam" id="PF00294">
    <property type="entry name" value="PfkB"/>
    <property type="match status" value="1"/>
</dbReference>
<dbReference type="EMBL" id="POTQ01000016">
    <property type="protein sequence ID" value="PNV57493.1"/>
    <property type="molecule type" value="Genomic_DNA"/>
</dbReference>
<dbReference type="GO" id="GO:0006796">
    <property type="term" value="P:phosphate-containing compound metabolic process"/>
    <property type="evidence" value="ECO:0007669"/>
    <property type="project" value="UniProtKB-ARBA"/>
</dbReference>
<name>A0A2K2THB3_LIMFE</name>
<evidence type="ECO:0000313" key="5">
    <source>
        <dbReference type="EMBL" id="PNV57493.1"/>
    </source>
</evidence>
<gene>
    <name evidence="5" type="ORF">C1Y38_07680</name>
</gene>
<dbReference type="InterPro" id="IPR002173">
    <property type="entry name" value="Carboh/pur_kinase_PfkB_CS"/>
</dbReference>
<evidence type="ECO:0000313" key="6">
    <source>
        <dbReference type="Proteomes" id="UP000236514"/>
    </source>
</evidence>
<dbReference type="InterPro" id="IPR002139">
    <property type="entry name" value="Ribo/fructo_kinase"/>
</dbReference>
<evidence type="ECO:0000256" key="4">
    <source>
        <dbReference type="RuleBase" id="RU003704"/>
    </source>
</evidence>
<dbReference type="InterPro" id="IPR029056">
    <property type="entry name" value="Ribokinase-like"/>
</dbReference>
<comment type="caution">
    <text evidence="5">The sequence shown here is derived from an EMBL/GenBank/DDBJ whole genome shotgun (WGS) entry which is preliminary data.</text>
</comment>
<keyword evidence="3 4" id="KW-0418">Kinase</keyword>
<dbReference type="GO" id="GO:0005829">
    <property type="term" value="C:cytosol"/>
    <property type="evidence" value="ECO:0007669"/>
    <property type="project" value="TreeGrafter"/>
</dbReference>
<proteinExistence type="inferred from homology"/>
<comment type="similarity">
    <text evidence="1 4">Belongs to the carbohydrate kinase PfkB family.</text>
</comment>